<reference evidence="1" key="1">
    <citation type="submission" date="2016-05" db="EMBL/GenBank/DDBJ databases">
        <authorList>
            <person name="Lavstsen T."/>
            <person name="Jespersen J.S."/>
        </authorList>
    </citation>
    <scope>NUCLEOTIDE SEQUENCE</scope>
    <source>
        <tissue evidence="1">Brain</tissue>
    </source>
</reference>
<protein>
    <submittedName>
        <fullName evidence="1">Uncharacterized protein</fullName>
    </submittedName>
</protein>
<organism evidence="1">
    <name type="scientific">Nothobranchius kadleci</name>
    <name type="common">African annual killifish</name>
    <dbReference type="NCBI Taxonomy" id="1051664"/>
    <lineage>
        <taxon>Eukaryota</taxon>
        <taxon>Metazoa</taxon>
        <taxon>Chordata</taxon>
        <taxon>Craniata</taxon>
        <taxon>Vertebrata</taxon>
        <taxon>Euteleostomi</taxon>
        <taxon>Actinopterygii</taxon>
        <taxon>Neopterygii</taxon>
        <taxon>Teleostei</taxon>
        <taxon>Neoteleostei</taxon>
        <taxon>Acanthomorphata</taxon>
        <taxon>Ovalentaria</taxon>
        <taxon>Atherinomorphae</taxon>
        <taxon>Cyprinodontiformes</taxon>
        <taxon>Nothobranchiidae</taxon>
        <taxon>Nothobranchius</taxon>
    </lineage>
</organism>
<dbReference type="EMBL" id="HADZ01001050">
    <property type="protein sequence ID" value="SBP64991.1"/>
    <property type="molecule type" value="Transcribed_RNA"/>
</dbReference>
<reference evidence="1" key="2">
    <citation type="submission" date="2016-06" db="EMBL/GenBank/DDBJ databases">
        <title>The genome of a short-lived fish provides insights into sex chromosome evolution and the genetic control of aging.</title>
        <authorList>
            <person name="Reichwald K."/>
            <person name="Felder M."/>
            <person name="Petzold A."/>
            <person name="Koch P."/>
            <person name="Groth M."/>
            <person name="Platzer M."/>
        </authorList>
    </citation>
    <scope>NUCLEOTIDE SEQUENCE</scope>
    <source>
        <tissue evidence="1">Brain</tissue>
    </source>
</reference>
<dbReference type="AlphaFoldDB" id="A0A1A8BED3"/>
<accession>A0A1A8BED3</accession>
<evidence type="ECO:0000313" key="1">
    <source>
        <dbReference type="EMBL" id="SBP64991.1"/>
    </source>
</evidence>
<name>A0A1A8BED3_NOTKA</name>
<sequence length="176" mass="19188">MLGESRQNQEMGSLLSPSVASLADEGKSLRPFAHAQMVSVCPSPYPYLHPIPSPKSTSRSQTCHCATLCLCEAKAVRCWSGSGALGPGSCCVSKGHLDQSENPLTPPPEEAFLSDCHMPPRLRSSWLDGSGRVVTPEPDRTFSALLDLMLSFCWSSFSWIQSSLLEIFCDFLSFMI</sequence>
<proteinExistence type="predicted"/>
<gene>
    <name evidence="1" type="primary">Nfu_g_1_019956</name>
</gene>